<dbReference type="SUPFAM" id="SSF52540">
    <property type="entry name" value="P-loop containing nucleoside triphosphate hydrolases"/>
    <property type="match status" value="1"/>
</dbReference>
<keyword evidence="5" id="KW-1185">Reference proteome</keyword>
<keyword evidence="2" id="KW-0239">DNA-directed DNA polymerase</keyword>
<reference evidence="4" key="1">
    <citation type="submission" date="2021-03" db="EMBL/GenBank/DDBJ databases">
        <title>Complete Genome of Pseudoalteromonas xiamenensis STKMTI.2, a new potential marine bacterium producing anti-Vibrio compounds.</title>
        <authorList>
            <person name="Handayani D.P."/>
            <person name="Isnansetyo A."/>
            <person name="Istiqomah I."/>
            <person name="Jumina J."/>
        </authorList>
    </citation>
    <scope>NUCLEOTIDE SEQUENCE</scope>
    <source>
        <strain evidence="4">STKMTI.2</strain>
    </source>
</reference>
<dbReference type="KEGG" id="pxi:J5O05_02235"/>
<dbReference type="InterPro" id="IPR050238">
    <property type="entry name" value="DNA_Rep/Repair_Clamp_Loader"/>
</dbReference>
<dbReference type="Gene3D" id="3.40.50.300">
    <property type="entry name" value="P-loop containing nucleotide triphosphate hydrolases"/>
    <property type="match status" value="1"/>
</dbReference>
<name>A0A975DHS0_9GAMM</name>
<evidence type="ECO:0000313" key="4">
    <source>
        <dbReference type="EMBL" id="QTH71794.1"/>
    </source>
</evidence>
<dbReference type="AlphaFoldDB" id="A0A975DHS0"/>
<dbReference type="PANTHER" id="PTHR11669">
    <property type="entry name" value="REPLICATION FACTOR C / DNA POLYMERASE III GAMMA-TAU SUBUNIT"/>
    <property type="match status" value="1"/>
</dbReference>
<gene>
    <name evidence="4" type="ORF">J5O05_02235</name>
</gene>
<dbReference type="RefSeq" id="WP_208843418.1">
    <property type="nucleotide sequence ID" value="NZ_CP072133.1"/>
</dbReference>
<evidence type="ECO:0000313" key="5">
    <source>
        <dbReference type="Proteomes" id="UP000664904"/>
    </source>
</evidence>
<sequence length="296" mass="32979">MLAPWLEQLQQQFNHTFQQGRLHHAIMLHGLRGTGKSLLASSLSDGLLCDKPSSLVACGTCKSCLLIKAGNHPDRLDIGEANSSIGVDQIRELGEFIYHSAQQGGNKVVVIRFADSMTSSAANALLKTLEEPNANRYLILCCDDVSRLPATIASRCFKQLVVAEQSANWLCNQLNSHEIEPWQTLFLQQPFLVLDWQEEEIESNIKTLYDCANSDVTAWQLNELNSMLAKRTELVDTFCLFLTQRIKQVALAGAPFERISEQLNSVTLFVKKTKTLAGTNMLLSLAMLQQSLRQLS</sequence>
<organism evidence="4 5">
    <name type="scientific">Pseudoalteromonas xiamenensis</name>
    <dbReference type="NCBI Taxonomy" id="882626"/>
    <lineage>
        <taxon>Bacteria</taxon>
        <taxon>Pseudomonadati</taxon>
        <taxon>Pseudomonadota</taxon>
        <taxon>Gammaproteobacteria</taxon>
        <taxon>Alteromonadales</taxon>
        <taxon>Pseudoalteromonadaceae</taxon>
        <taxon>Pseudoalteromonas</taxon>
    </lineage>
</organism>
<evidence type="ECO:0000256" key="3">
    <source>
        <dbReference type="ARBA" id="ARBA00049244"/>
    </source>
</evidence>
<dbReference type="EC" id="2.7.7.7" evidence="1"/>
<dbReference type="GO" id="GO:0006261">
    <property type="term" value="P:DNA-templated DNA replication"/>
    <property type="evidence" value="ECO:0007669"/>
    <property type="project" value="TreeGrafter"/>
</dbReference>
<dbReference type="PANTHER" id="PTHR11669:SF8">
    <property type="entry name" value="DNA POLYMERASE III SUBUNIT DELTA"/>
    <property type="match status" value="1"/>
</dbReference>
<dbReference type="EMBL" id="CP072133">
    <property type="protein sequence ID" value="QTH71794.1"/>
    <property type="molecule type" value="Genomic_DNA"/>
</dbReference>
<dbReference type="GO" id="GO:0009360">
    <property type="term" value="C:DNA polymerase III complex"/>
    <property type="evidence" value="ECO:0007669"/>
    <property type="project" value="TreeGrafter"/>
</dbReference>
<evidence type="ECO:0000256" key="2">
    <source>
        <dbReference type="ARBA" id="ARBA00022932"/>
    </source>
</evidence>
<dbReference type="Pfam" id="PF13177">
    <property type="entry name" value="DNA_pol3_delta2"/>
    <property type="match status" value="1"/>
</dbReference>
<evidence type="ECO:0000256" key="1">
    <source>
        <dbReference type="ARBA" id="ARBA00012417"/>
    </source>
</evidence>
<keyword evidence="2" id="KW-0808">Transferase</keyword>
<dbReference type="GO" id="GO:0003887">
    <property type="term" value="F:DNA-directed DNA polymerase activity"/>
    <property type="evidence" value="ECO:0007669"/>
    <property type="project" value="UniProtKB-KW"/>
</dbReference>
<protein>
    <recommendedName>
        <fullName evidence="1">DNA-directed DNA polymerase</fullName>
        <ecNumber evidence="1">2.7.7.7</ecNumber>
    </recommendedName>
</protein>
<proteinExistence type="predicted"/>
<accession>A0A975DHS0</accession>
<dbReference type="Proteomes" id="UP000664904">
    <property type="component" value="Chromosome"/>
</dbReference>
<dbReference type="InterPro" id="IPR027417">
    <property type="entry name" value="P-loop_NTPase"/>
</dbReference>
<keyword evidence="2" id="KW-0548">Nucleotidyltransferase</keyword>
<comment type="catalytic activity">
    <reaction evidence="3">
        <text>DNA(n) + a 2'-deoxyribonucleoside 5'-triphosphate = DNA(n+1) + diphosphate</text>
        <dbReference type="Rhea" id="RHEA:22508"/>
        <dbReference type="Rhea" id="RHEA-COMP:17339"/>
        <dbReference type="Rhea" id="RHEA-COMP:17340"/>
        <dbReference type="ChEBI" id="CHEBI:33019"/>
        <dbReference type="ChEBI" id="CHEBI:61560"/>
        <dbReference type="ChEBI" id="CHEBI:173112"/>
        <dbReference type="EC" id="2.7.7.7"/>
    </reaction>
</comment>